<dbReference type="InterPro" id="IPR014746">
    <property type="entry name" value="Gln_synth/guanido_kin_cat_dom"/>
</dbReference>
<dbReference type="GO" id="GO:0006598">
    <property type="term" value="P:polyamine catabolic process"/>
    <property type="evidence" value="ECO:0007669"/>
    <property type="project" value="TreeGrafter"/>
</dbReference>
<keyword evidence="1" id="KW-0436">Ligase</keyword>
<dbReference type="Proteomes" id="UP000233553">
    <property type="component" value="Unassembled WGS sequence"/>
</dbReference>
<dbReference type="GO" id="GO:0004356">
    <property type="term" value="F:glutamine synthetase activity"/>
    <property type="evidence" value="ECO:0007669"/>
    <property type="project" value="InterPro"/>
</dbReference>
<name>A0A2N0WJC4_9GAMM</name>
<dbReference type="InterPro" id="IPR008146">
    <property type="entry name" value="Gln_synth_cat_dom"/>
</dbReference>
<evidence type="ECO:0000313" key="6">
    <source>
        <dbReference type="Proteomes" id="UP000233553"/>
    </source>
</evidence>
<protein>
    <submittedName>
        <fullName evidence="5">Glutamine synthetase</fullName>
    </submittedName>
</protein>
<dbReference type="PANTHER" id="PTHR43785:SF12">
    <property type="entry name" value="TYPE-1 GLUTAMINE SYNTHETASE 2"/>
    <property type="match status" value="1"/>
</dbReference>
<evidence type="ECO:0000256" key="2">
    <source>
        <dbReference type="PROSITE-ProRule" id="PRU01331"/>
    </source>
</evidence>
<dbReference type="PROSITE" id="PS51987">
    <property type="entry name" value="GS_CATALYTIC"/>
    <property type="match status" value="1"/>
</dbReference>
<dbReference type="PANTHER" id="PTHR43785">
    <property type="entry name" value="GAMMA-GLUTAMYLPUTRESCINE SYNTHETASE"/>
    <property type="match status" value="1"/>
</dbReference>
<sequence length="470" mass="52920">MSAVLVEINHPSALKKYIDTAMQNNEFDGLQIKNLFIEEVEAYLKHYPNTQHVDIYLCDLNGHLRGKRIDIGCLINLSKGCYFPLSIYAMSLDGKVIEETGLGKYIGEPDHFCEPVLGTLQPHATEPNTTAQLLLSMKDDHQQDCLLEPRNILKKTLSQLQQQGYSPCIAAEIEFYLQPLSELAAVEEPISQCFDINSADPYQHILNEIEVVAKQQHIQITGVVSESSAGQYEINLQHTTDLLALCDQIMLLKRSIKQVANQHGLRANFLAKPDMHKAGSGMHFHMSLLDQKQQNLFSSVSDGLSELLLKAVSGLLLLMPDSMAILAPNLNSFRRFKFGNHVPLEANWGLNNRNVAIRIPCSDQENQRLEYRVAGADCNPYLAITMMLIGTLHGLTHQLPVPKQAHQLKLKSEHVFLPTEQMQALKLIKANPLLTEYLGKPFVELWCTLKQAEYQSVYSQITAIEKNWNI</sequence>
<comment type="caution">
    <text evidence="5">The sequence shown here is derived from an EMBL/GenBank/DDBJ whole genome shotgun (WGS) entry which is preliminary data.</text>
</comment>
<reference evidence="5 6" key="1">
    <citation type="submission" date="2017-12" db="EMBL/GenBank/DDBJ databases">
        <title>Draft Genome sequences of multiple microbial strains isolated from spacecraft associated surfaces.</title>
        <authorList>
            <person name="Seuylemezian A."/>
            <person name="Vaishampayan P."/>
            <person name="Venkateswaran K."/>
        </authorList>
    </citation>
    <scope>NUCLEOTIDE SEQUENCE [LARGE SCALE GENOMIC DNA]</scope>
    <source>
        <strain evidence="5 6">2P01AA</strain>
    </source>
</reference>
<dbReference type="GO" id="GO:0006542">
    <property type="term" value="P:glutamine biosynthetic process"/>
    <property type="evidence" value="ECO:0007669"/>
    <property type="project" value="InterPro"/>
</dbReference>
<dbReference type="AlphaFoldDB" id="A0A2N0WJC4"/>
<dbReference type="InterPro" id="IPR036651">
    <property type="entry name" value="Gln_synt_N_sf"/>
</dbReference>
<proteinExistence type="inferred from homology"/>
<evidence type="ECO:0000313" key="5">
    <source>
        <dbReference type="EMBL" id="PKF36222.1"/>
    </source>
</evidence>
<organism evidence="5 6">
    <name type="scientific">Acinetobacter proteolyticus</name>
    <dbReference type="NCBI Taxonomy" id="1776741"/>
    <lineage>
        <taxon>Bacteria</taxon>
        <taxon>Pseudomonadati</taxon>
        <taxon>Pseudomonadota</taxon>
        <taxon>Gammaproteobacteria</taxon>
        <taxon>Moraxellales</taxon>
        <taxon>Moraxellaceae</taxon>
        <taxon>Acinetobacter</taxon>
    </lineage>
</organism>
<accession>A0A2N0WJC4</accession>
<evidence type="ECO:0000259" key="4">
    <source>
        <dbReference type="PROSITE" id="PS51987"/>
    </source>
</evidence>
<dbReference type="RefSeq" id="WP_101235626.1">
    <property type="nucleotide sequence ID" value="NZ_PISJ01000003.1"/>
</dbReference>
<gene>
    <name evidence="5" type="ORF">CW311_03395</name>
</gene>
<comment type="similarity">
    <text evidence="2 3">Belongs to the glutamine synthetase family.</text>
</comment>
<evidence type="ECO:0000256" key="3">
    <source>
        <dbReference type="RuleBase" id="RU000384"/>
    </source>
</evidence>
<dbReference type="SMART" id="SM01230">
    <property type="entry name" value="Gln-synt_C"/>
    <property type="match status" value="1"/>
</dbReference>
<dbReference type="SUPFAM" id="SSF54368">
    <property type="entry name" value="Glutamine synthetase, N-terminal domain"/>
    <property type="match status" value="1"/>
</dbReference>
<evidence type="ECO:0000256" key="1">
    <source>
        <dbReference type="ARBA" id="ARBA00022598"/>
    </source>
</evidence>
<dbReference type="Gene3D" id="3.30.590.10">
    <property type="entry name" value="Glutamine synthetase/guanido kinase, catalytic domain"/>
    <property type="match status" value="1"/>
</dbReference>
<dbReference type="SUPFAM" id="SSF55931">
    <property type="entry name" value="Glutamine synthetase/guanido kinase"/>
    <property type="match status" value="1"/>
</dbReference>
<feature type="domain" description="GS catalytic" evidence="4">
    <location>
        <begin position="149"/>
        <end position="470"/>
    </location>
</feature>
<dbReference type="EMBL" id="PISJ01000003">
    <property type="protein sequence ID" value="PKF36222.1"/>
    <property type="molecule type" value="Genomic_DNA"/>
</dbReference>
<dbReference type="Pfam" id="PF00120">
    <property type="entry name" value="Gln-synt_C"/>
    <property type="match status" value="1"/>
</dbReference>